<dbReference type="InterPro" id="IPR001977">
    <property type="entry name" value="Depp_CoAkinase"/>
</dbReference>
<evidence type="ECO:0000256" key="1">
    <source>
        <dbReference type="ARBA" id="ARBA00022741"/>
    </source>
</evidence>
<proteinExistence type="inferred from homology"/>
<comment type="function">
    <text evidence="3">Catalyzes the phosphorylation of the 3'-hydroxyl group of dephosphocoenzyme A to form coenzyme A.</text>
</comment>
<dbReference type="CDD" id="cd02022">
    <property type="entry name" value="DPCK"/>
    <property type="match status" value="1"/>
</dbReference>
<evidence type="ECO:0000313" key="5">
    <source>
        <dbReference type="EMBL" id="MDP9805497.1"/>
    </source>
</evidence>
<dbReference type="PANTHER" id="PTHR10695">
    <property type="entry name" value="DEPHOSPHO-COA KINASE-RELATED"/>
    <property type="match status" value="1"/>
</dbReference>
<protein>
    <recommendedName>
        <fullName evidence="3 4">Dephospho-CoA kinase</fullName>
        <ecNumber evidence="3 4">2.7.1.24</ecNumber>
    </recommendedName>
    <alternativeName>
        <fullName evidence="3">Dephosphocoenzyme A kinase</fullName>
    </alternativeName>
</protein>
<keyword evidence="3" id="KW-0173">Coenzyme A biosynthesis</keyword>
<dbReference type="InterPro" id="IPR027417">
    <property type="entry name" value="P-loop_NTPase"/>
</dbReference>
<dbReference type="RefSeq" id="WP_307681778.1">
    <property type="nucleotide sequence ID" value="NZ_JAUSQX010000001.1"/>
</dbReference>
<comment type="pathway">
    <text evidence="3">Cofactor biosynthesis; coenzyme A biosynthesis; CoA from (R)-pantothenate: step 5/5.</text>
</comment>
<dbReference type="NCBIfam" id="TIGR00152">
    <property type="entry name" value="dephospho-CoA kinase"/>
    <property type="match status" value="1"/>
</dbReference>
<evidence type="ECO:0000256" key="3">
    <source>
        <dbReference type="HAMAP-Rule" id="MF_00376"/>
    </source>
</evidence>
<dbReference type="EMBL" id="JAUSQX010000001">
    <property type="protein sequence ID" value="MDP9805497.1"/>
    <property type="molecule type" value="Genomic_DNA"/>
</dbReference>
<dbReference type="Pfam" id="PF01121">
    <property type="entry name" value="CoaE"/>
    <property type="match status" value="1"/>
</dbReference>
<dbReference type="PROSITE" id="PS51219">
    <property type="entry name" value="DPCK"/>
    <property type="match status" value="1"/>
</dbReference>
<comment type="subcellular location">
    <subcellularLocation>
        <location evidence="3">Cytoplasm</location>
    </subcellularLocation>
</comment>
<evidence type="ECO:0000256" key="2">
    <source>
        <dbReference type="ARBA" id="ARBA00022840"/>
    </source>
</evidence>
<evidence type="ECO:0000313" key="6">
    <source>
        <dbReference type="Proteomes" id="UP001243212"/>
    </source>
</evidence>
<dbReference type="GO" id="GO:0004140">
    <property type="term" value="F:dephospho-CoA kinase activity"/>
    <property type="evidence" value="ECO:0007669"/>
    <property type="project" value="UniProtKB-EC"/>
</dbReference>
<dbReference type="Proteomes" id="UP001243212">
    <property type="component" value="Unassembled WGS sequence"/>
</dbReference>
<dbReference type="Gene3D" id="3.40.50.300">
    <property type="entry name" value="P-loop containing nucleotide triphosphate hydrolases"/>
    <property type="match status" value="1"/>
</dbReference>
<comment type="similarity">
    <text evidence="3">Belongs to the CoaE family.</text>
</comment>
<keyword evidence="6" id="KW-1185">Reference proteome</keyword>
<reference evidence="5 6" key="1">
    <citation type="submission" date="2023-07" db="EMBL/GenBank/DDBJ databases">
        <title>Sequencing the genomes of 1000 actinobacteria strains.</title>
        <authorList>
            <person name="Klenk H.-P."/>
        </authorList>
    </citation>
    <scope>NUCLEOTIDE SEQUENCE [LARGE SCALE GENOMIC DNA]</scope>
    <source>
        <strain evidence="5 6">DSM 17163</strain>
    </source>
</reference>
<keyword evidence="3 5" id="KW-0418">Kinase</keyword>
<accession>A0ABT9NE77</accession>
<sequence length="291" mass="31878">MLTLALTGGIGSGKSFVASIWQELGAHVVDADQVAREIVEPGTPALEKITERWGSAVIGDDGRLDRATMAQIVFSNEAERKALNAMTHQAVARKVRDRLGALRKSEPSGVVVYDVPLLVGQPNQFAMTANVAVSACEKIRIERLMNTRGMSEEEAQARINSQATDEDRASIADVVIVNEASAEELRKTAIQIWQTWIVPFRDQLATGTFVDHALQENARVFYQTESELQVRRLSALGVDTLRINTADEAGTLVLSGRTENLDRAGWIQQGNIWRHANPALDLQARVSLPAN</sequence>
<evidence type="ECO:0000256" key="4">
    <source>
        <dbReference type="NCBIfam" id="TIGR00152"/>
    </source>
</evidence>
<feature type="binding site" evidence="3">
    <location>
        <begin position="11"/>
        <end position="16"/>
    </location>
    <ligand>
        <name>ATP</name>
        <dbReference type="ChEBI" id="CHEBI:30616"/>
    </ligand>
</feature>
<keyword evidence="3 5" id="KW-0808">Transferase</keyword>
<comment type="caution">
    <text evidence="5">The sequence shown here is derived from an EMBL/GenBank/DDBJ whole genome shotgun (WGS) entry which is preliminary data.</text>
</comment>
<dbReference type="PANTHER" id="PTHR10695:SF46">
    <property type="entry name" value="BIFUNCTIONAL COENZYME A SYNTHASE-RELATED"/>
    <property type="match status" value="1"/>
</dbReference>
<dbReference type="NCBIfam" id="NF002879">
    <property type="entry name" value="PRK03333.1"/>
    <property type="match status" value="1"/>
</dbReference>
<dbReference type="SUPFAM" id="SSF52540">
    <property type="entry name" value="P-loop containing nucleoside triphosphate hydrolases"/>
    <property type="match status" value="1"/>
</dbReference>
<organism evidence="5 6">
    <name type="scientific">Trueperella bonasi</name>
    <dbReference type="NCBI Taxonomy" id="312286"/>
    <lineage>
        <taxon>Bacteria</taxon>
        <taxon>Bacillati</taxon>
        <taxon>Actinomycetota</taxon>
        <taxon>Actinomycetes</taxon>
        <taxon>Actinomycetales</taxon>
        <taxon>Actinomycetaceae</taxon>
        <taxon>Trueperella</taxon>
    </lineage>
</organism>
<dbReference type="HAMAP" id="MF_00376">
    <property type="entry name" value="Dephospho_CoA_kinase"/>
    <property type="match status" value="1"/>
</dbReference>
<name>A0ABT9NE77_9ACTO</name>
<comment type="catalytic activity">
    <reaction evidence="3">
        <text>3'-dephospho-CoA + ATP = ADP + CoA + H(+)</text>
        <dbReference type="Rhea" id="RHEA:18245"/>
        <dbReference type="ChEBI" id="CHEBI:15378"/>
        <dbReference type="ChEBI" id="CHEBI:30616"/>
        <dbReference type="ChEBI" id="CHEBI:57287"/>
        <dbReference type="ChEBI" id="CHEBI:57328"/>
        <dbReference type="ChEBI" id="CHEBI:456216"/>
        <dbReference type="EC" id="2.7.1.24"/>
    </reaction>
</comment>
<dbReference type="EC" id="2.7.1.24" evidence="3 4"/>
<gene>
    <name evidence="3" type="primary">coaE</name>
    <name evidence="5" type="ORF">J2S70_000079</name>
</gene>
<keyword evidence="3" id="KW-0963">Cytoplasm</keyword>
<keyword evidence="1 3" id="KW-0547">Nucleotide-binding</keyword>
<keyword evidence="2 3" id="KW-0067">ATP-binding</keyword>